<dbReference type="InterPro" id="IPR050227">
    <property type="entry name" value="Rab"/>
</dbReference>
<dbReference type="InterPro" id="IPR001806">
    <property type="entry name" value="Small_GTPase"/>
</dbReference>
<sequence>ASFSVLNIGTDDYQVKLLFWVISDSESFRFLHPSFIQNAVGAILLYDITNASSITRLPYWVDLLANKYYELPVVLAGNKVDLAGQRAITKETGLAFQREHNLTSFMEISMKTDEGVDKVFASLRDLGLIKYLLDEW</sequence>
<evidence type="ECO:0000313" key="3">
    <source>
        <dbReference type="EMBL" id="GAH18906.1"/>
    </source>
</evidence>
<feature type="non-terminal residue" evidence="3">
    <location>
        <position position="1"/>
    </location>
</feature>
<gene>
    <name evidence="3" type="ORF">S03H2_08588</name>
</gene>
<dbReference type="GO" id="GO:0005525">
    <property type="term" value="F:GTP binding"/>
    <property type="evidence" value="ECO:0007669"/>
    <property type="project" value="UniProtKB-KW"/>
</dbReference>
<dbReference type="EMBL" id="BARU01004199">
    <property type="protein sequence ID" value="GAH18906.1"/>
    <property type="molecule type" value="Genomic_DNA"/>
</dbReference>
<evidence type="ECO:0000256" key="2">
    <source>
        <dbReference type="ARBA" id="ARBA00023134"/>
    </source>
</evidence>
<dbReference type="GO" id="GO:0003924">
    <property type="term" value="F:GTPase activity"/>
    <property type="evidence" value="ECO:0007669"/>
    <property type="project" value="InterPro"/>
</dbReference>
<comment type="caution">
    <text evidence="3">The sequence shown here is derived from an EMBL/GenBank/DDBJ whole genome shotgun (WGS) entry which is preliminary data.</text>
</comment>
<organism evidence="3">
    <name type="scientific">marine sediment metagenome</name>
    <dbReference type="NCBI Taxonomy" id="412755"/>
    <lineage>
        <taxon>unclassified sequences</taxon>
        <taxon>metagenomes</taxon>
        <taxon>ecological metagenomes</taxon>
    </lineage>
</organism>
<dbReference type="InterPro" id="IPR027417">
    <property type="entry name" value="P-loop_NTPase"/>
</dbReference>
<proteinExistence type="predicted"/>
<dbReference type="Pfam" id="PF00071">
    <property type="entry name" value="Ras"/>
    <property type="match status" value="1"/>
</dbReference>
<name>X1DDN0_9ZZZZ</name>
<dbReference type="PROSITE" id="PS51421">
    <property type="entry name" value="RAS"/>
    <property type="match status" value="1"/>
</dbReference>
<dbReference type="SUPFAM" id="SSF52540">
    <property type="entry name" value="P-loop containing nucleoside triphosphate hydrolases"/>
    <property type="match status" value="1"/>
</dbReference>
<reference evidence="3" key="1">
    <citation type="journal article" date="2014" name="Front. Microbiol.">
        <title>High frequency of phylogenetically diverse reductive dehalogenase-homologous genes in deep subseafloor sedimentary metagenomes.</title>
        <authorList>
            <person name="Kawai M."/>
            <person name="Futagami T."/>
            <person name="Toyoda A."/>
            <person name="Takaki Y."/>
            <person name="Nishi S."/>
            <person name="Hori S."/>
            <person name="Arai W."/>
            <person name="Tsubouchi T."/>
            <person name="Morono Y."/>
            <person name="Uchiyama I."/>
            <person name="Ito T."/>
            <person name="Fujiyama A."/>
            <person name="Inagaki F."/>
            <person name="Takami H."/>
        </authorList>
    </citation>
    <scope>NUCLEOTIDE SEQUENCE</scope>
    <source>
        <strain evidence="3">Expedition CK06-06</strain>
    </source>
</reference>
<protein>
    <recommendedName>
        <fullName evidence="4">GTP-binding protein</fullName>
    </recommendedName>
</protein>
<evidence type="ECO:0000256" key="1">
    <source>
        <dbReference type="ARBA" id="ARBA00022741"/>
    </source>
</evidence>
<accession>X1DDN0</accession>
<dbReference type="AlphaFoldDB" id="X1DDN0"/>
<evidence type="ECO:0008006" key="4">
    <source>
        <dbReference type="Google" id="ProtNLM"/>
    </source>
</evidence>
<dbReference type="SMART" id="SM00175">
    <property type="entry name" value="RAB"/>
    <property type="match status" value="1"/>
</dbReference>
<dbReference type="SMART" id="SM00173">
    <property type="entry name" value="RAS"/>
    <property type="match status" value="1"/>
</dbReference>
<dbReference type="PROSITE" id="PS51419">
    <property type="entry name" value="RAB"/>
    <property type="match status" value="1"/>
</dbReference>
<keyword evidence="1" id="KW-0547">Nucleotide-binding</keyword>
<dbReference type="Gene3D" id="3.40.50.300">
    <property type="entry name" value="P-loop containing nucleotide triphosphate hydrolases"/>
    <property type="match status" value="1"/>
</dbReference>
<dbReference type="CDD" id="cd00154">
    <property type="entry name" value="Rab"/>
    <property type="match status" value="1"/>
</dbReference>
<dbReference type="PANTHER" id="PTHR47977">
    <property type="entry name" value="RAS-RELATED PROTEIN RAB"/>
    <property type="match status" value="1"/>
</dbReference>
<dbReference type="PRINTS" id="PR00449">
    <property type="entry name" value="RASTRNSFRMNG"/>
</dbReference>
<keyword evidence="2" id="KW-0342">GTP-binding</keyword>